<sequence length="144" mass="15948">MDTSKKAESAHLLNDLESIRQLLGDDPAHSPLPNDPARPEGQIPLLFDVVGTRPDSVHQPDFDEDDIPTLTPDTHAAPAPQVQQAAEPQALPNPETLLHLDSELRAAAQLIMQDVIADFAPHIENEIKRRLEARLERLLAQQQK</sequence>
<feature type="compositionally biased region" description="Low complexity" evidence="1">
    <location>
        <begin position="76"/>
        <end position="92"/>
    </location>
</feature>
<feature type="region of interest" description="Disordered" evidence="1">
    <location>
        <begin position="21"/>
        <end position="94"/>
    </location>
</feature>
<dbReference type="AlphaFoldDB" id="A0A0N8QQT2"/>
<gene>
    <name evidence="2" type="ORF">ALQ84_00081</name>
</gene>
<reference evidence="2 3" key="1">
    <citation type="submission" date="2018-08" db="EMBL/GenBank/DDBJ databases">
        <title>Recombination of ecologically and evolutionarily significant loci maintains genetic cohesion in the Pseudomonas syringae species complex.</title>
        <authorList>
            <person name="Dillon M."/>
            <person name="Thakur S."/>
            <person name="Almeida R.N.D."/>
            <person name="Weir B.S."/>
            <person name="Guttman D.S."/>
        </authorList>
    </citation>
    <scope>NUCLEOTIDE SEQUENCE [LARGE SCALE GENOMIC DNA]</scope>
    <source>
        <strain evidence="2 3">ICMP 4086</strain>
    </source>
</reference>
<dbReference type="RefSeq" id="WP_055011172.1">
    <property type="nucleotide sequence ID" value="NZ_LJPW01000176.1"/>
</dbReference>
<dbReference type="EMBL" id="RBOC01000127">
    <property type="protein sequence ID" value="RMM08111.1"/>
    <property type="molecule type" value="Genomic_DNA"/>
</dbReference>
<name>A0A0N8QQT2_9PSED</name>
<proteinExistence type="predicted"/>
<evidence type="ECO:0000313" key="2">
    <source>
        <dbReference type="EMBL" id="RMM08111.1"/>
    </source>
</evidence>
<organism evidence="2 3">
    <name type="scientific">Pseudomonas caricapapayae</name>
    <dbReference type="NCBI Taxonomy" id="46678"/>
    <lineage>
        <taxon>Bacteria</taxon>
        <taxon>Pseudomonadati</taxon>
        <taxon>Pseudomonadota</taxon>
        <taxon>Gammaproteobacteria</taxon>
        <taxon>Pseudomonadales</taxon>
        <taxon>Pseudomonadaceae</taxon>
        <taxon>Pseudomonas</taxon>
    </lineage>
</organism>
<evidence type="ECO:0008006" key="4">
    <source>
        <dbReference type="Google" id="ProtNLM"/>
    </source>
</evidence>
<comment type="caution">
    <text evidence="2">The sequence shown here is derived from an EMBL/GenBank/DDBJ whole genome shotgun (WGS) entry which is preliminary data.</text>
</comment>
<dbReference type="OrthoDB" id="6196114at2"/>
<evidence type="ECO:0000313" key="3">
    <source>
        <dbReference type="Proteomes" id="UP000278587"/>
    </source>
</evidence>
<accession>A0A0N8QQT2</accession>
<evidence type="ECO:0000256" key="1">
    <source>
        <dbReference type="SAM" id="MobiDB-lite"/>
    </source>
</evidence>
<protein>
    <recommendedName>
        <fullName evidence="4">DNA polymerase III subunit chi</fullName>
    </recommendedName>
</protein>
<dbReference type="Proteomes" id="UP000278587">
    <property type="component" value="Unassembled WGS sequence"/>
</dbReference>